<evidence type="ECO:0000256" key="4">
    <source>
        <dbReference type="ARBA" id="ARBA00022824"/>
    </source>
</evidence>
<dbReference type="GO" id="GO:0016020">
    <property type="term" value="C:membrane"/>
    <property type="evidence" value="ECO:0007669"/>
    <property type="project" value="UniProtKB-SubCell"/>
</dbReference>
<evidence type="ECO:0000256" key="3">
    <source>
        <dbReference type="ARBA" id="ARBA00004370"/>
    </source>
</evidence>
<accession>G4TVX6</accession>
<dbReference type="OrthoDB" id="3246270at2759"/>
<evidence type="ECO:0000256" key="1">
    <source>
        <dbReference type="ARBA" id="ARBA00004173"/>
    </source>
</evidence>
<dbReference type="Gene3D" id="3.40.50.1820">
    <property type="entry name" value="alpha/beta hydrolase"/>
    <property type="match status" value="1"/>
</dbReference>
<dbReference type="PANTHER" id="PTHR48182:SF2">
    <property type="entry name" value="PROTEIN SERAC1"/>
    <property type="match status" value="1"/>
</dbReference>
<keyword evidence="6" id="KW-0472">Membrane</keyword>
<name>G4TVX6_SERID</name>
<evidence type="ECO:0008006" key="9">
    <source>
        <dbReference type="Google" id="ProtNLM"/>
    </source>
</evidence>
<proteinExistence type="predicted"/>
<evidence type="ECO:0000256" key="2">
    <source>
        <dbReference type="ARBA" id="ARBA00004240"/>
    </source>
</evidence>
<keyword evidence="5" id="KW-0496">Mitochondrion</keyword>
<gene>
    <name evidence="7" type="ORF">PIIN_09452</name>
</gene>
<comment type="caution">
    <text evidence="7">The sequence shown here is derived from an EMBL/GenBank/DDBJ whole genome shotgun (WGS) entry which is preliminary data.</text>
</comment>
<organism evidence="7 8">
    <name type="scientific">Serendipita indica (strain DSM 11827)</name>
    <name type="common">Root endophyte fungus</name>
    <name type="synonym">Piriformospora indica</name>
    <dbReference type="NCBI Taxonomy" id="1109443"/>
    <lineage>
        <taxon>Eukaryota</taxon>
        <taxon>Fungi</taxon>
        <taxon>Dikarya</taxon>
        <taxon>Basidiomycota</taxon>
        <taxon>Agaricomycotina</taxon>
        <taxon>Agaricomycetes</taxon>
        <taxon>Sebacinales</taxon>
        <taxon>Serendipitaceae</taxon>
        <taxon>Serendipita</taxon>
    </lineage>
</organism>
<keyword evidence="4" id="KW-0256">Endoplasmic reticulum</keyword>
<dbReference type="Proteomes" id="UP000007148">
    <property type="component" value="Unassembled WGS sequence"/>
</dbReference>
<protein>
    <recommendedName>
        <fullName evidence="9">DUF676 domain-containing protein</fullName>
    </recommendedName>
</protein>
<evidence type="ECO:0000256" key="5">
    <source>
        <dbReference type="ARBA" id="ARBA00023128"/>
    </source>
</evidence>
<evidence type="ECO:0000313" key="8">
    <source>
        <dbReference type="Proteomes" id="UP000007148"/>
    </source>
</evidence>
<feature type="non-terminal residue" evidence="7">
    <location>
        <position position="248"/>
    </location>
</feature>
<comment type="subcellular location">
    <subcellularLocation>
        <location evidence="2">Endoplasmic reticulum</location>
    </subcellularLocation>
    <subcellularLocation>
        <location evidence="3">Membrane</location>
    </subcellularLocation>
    <subcellularLocation>
        <location evidence="1">Mitochondrion</location>
    </subcellularLocation>
</comment>
<dbReference type="GO" id="GO:0005739">
    <property type="term" value="C:mitochondrion"/>
    <property type="evidence" value="ECO:0007669"/>
    <property type="project" value="UniProtKB-SubCell"/>
</dbReference>
<dbReference type="AlphaFoldDB" id="G4TVX6"/>
<dbReference type="InterPro" id="IPR029058">
    <property type="entry name" value="AB_hydrolase_fold"/>
</dbReference>
<dbReference type="InterPro" id="IPR052374">
    <property type="entry name" value="SERAC1"/>
</dbReference>
<evidence type="ECO:0000313" key="7">
    <source>
        <dbReference type="EMBL" id="CCA75469.1"/>
    </source>
</evidence>
<dbReference type="eggNOG" id="KOG2029">
    <property type="taxonomic scope" value="Eukaryota"/>
</dbReference>
<evidence type="ECO:0000256" key="6">
    <source>
        <dbReference type="ARBA" id="ARBA00023136"/>
    </source>
</evidence>
<dbReference type="GO" id="GO:0005783">
    <property type="term" value="C:endoplasmic reticulum"/>
    <property type="evidence" value="ECO:0007669"/>
    <property type="project" value="UniProtKB-SubCell"/>
</dbReference>
<dbReference type="EMBL" id="CAFZ01000455">
    <property type="protein sequence ID" value="CCA75469.1"/>
    <property type="molecule type" value="Genomic_DNA"/>
</dbReference>
<reference evidence="7 8" key="1">
    <citation type="journal article" date="2011" name="PLoS Pathog.">
        <title>Endophytic Life Strategies Decoded by Genome and Transcriptome Analyses of the Mutualistic Root Symbiont Piriformospora indica.</title>
        <authorList>
            <person name="Zuccaro A."/>
            <person name="Lahrmann U."/>
            <person name="Guldener U."/>
            <person name="Langen G."/>
            <person name="Pfiffi S."/>
            <person name="Biedenkopf D."/>
            <person name="Wong P."/>
            <person name="Samans B."/>
            <person name="Grimm C."/>
            <person name="Basiewicz M."/>
            <person name="Murat C."/>
            <person name="Martin F."/>
            <person name="Kogel K.H."/>
        </authorList>
    </citation>
    <scope>NUCLEOTIDE SEQUENCE [LARGE SCALE GENOMIC DNA]</scope>
    <source>
        <strain evidence="7 8">DSM 11827</strain>
    </source>
</reference>
<dbReference type="SUPFAM" id="SSF53474">
    <property type="entry name" value="alpha/beta-Hydrolases"/>
    <property type="match status" value="1"/>
</dbReference>
<dbReference type="InParanoid" id="G4TVX6"/>
<keyword evidence="8" id="KW-1185">Reference proteome</keyword>
<dbReference type="PANTHER" id="PTHR48182">
    <property type="entry name" value="PROTEIN SERAC1"/>
    <property type="match status" value="1"/>
</dbReference>
<sequence>MSDYSTRLRSILGISRSTPAAPLSASERRGPPIRTAKSTLEDLGFLVLAPGIHPIVDIIAIHGLEGHREHTWVADNGVLWLRDFLPGDLPNARVLTYGYDADTRSSECVSIQTMGRHAEAFLHALSRHRKDCSRRPIIFIAHDLGGIILKWALVICHNQSLETRGNLRDIIVSTHAILFFGVPHHGMEYDLLEAINRLVSPYIKTGDVILKNLQSHSSELENIQSLYVEASKTIGTIFFCPEYAESQN</sequence>
<dbReference type="HOGENOM" id="CLU_000288_182_4_1"/>